<keyword evidence="2" id="KW-1133">Transmembrane helix</keyword>
<sequence length="243" mass="26128">MGSPCQRWPTVTRGTTSRSVARSTGSSRMLFGCAPAPRASLGCRGGMCALGLGAMALWVSTRPSAQDSTVCNGRGTLGSPMTARPGKCSPRPSHPLPCGERNKRAVSAQVPRSQVAQTRRSRLASPKDSLIWVFPRMSRFMPTSAKFMPRSRSASFPGQRAKSGDLPSLPSAECVSIRAGRGKFPLLLLLLTFSPHGIYLLLGNLGRGTRSQSRVRQTPAKLTLAELGRAWHIRLNAHPKNVV</sequence>
<evidence type="ECO:0000256" key="1">
    <source>
        <dbReference type="SAM" id="MobiDB-lite"/>
    </source>
</evidence>
<accession>A0AA40VN19</accession>
<feature type="transmembrane region" description="Helical" evidence="2">
    <location>
        <begin position="184"/>
        <end position="206"/>
    </location>
</feature>
<feature type="compositionally biased region" description="Polar residues" evidence="1">
    <location>
        <begin position="12"/>
        <end position="25"/>
    </location>
</feature>
<evidence type="ECO:0000313" key="3">
    <source>
        <dbReference type="EMBL" id="MBB4140432.1"/>
    </source>
</evidence>
<feature type="region of interest" description="Disordered" evidence="1">
    <location>
        <begin position="77"/>
        <end position="121"/>
    </location>
</feature>
<keyword evidence="2" id="KW-0472">Membrane</keyword>
<evidence type="ECO:0000313" key="4">
    <source>
        <dbReference type="Proteomes" id="UP000549113"/>
    </source>
</evidence>
<evidence type="ECO:0000256" key="2">
    <source>
        <dbReference type="SAM" id="Phobius"/>
    </source>
</evidence>
<keyword evidence="4" id="KW-1185">Reference proteome</keyword>
<gene>
    <name evidence="3" type="ORF">BKA10_002226</name>
</gene>
<proteinExistence type="predicted"/>
<organism evidence="3 4">
    <name type="scientific">Microbacterium invictum</name>
    <dbReference type="NCBI Taxonomy" id="515415"/>
    <lineage>
        <taxon>Bacteria</taxon>
        <taxon>Bacillati</taxon>
        <taxon>Actinomycetota</taxon>
        <taxon>Actinomycetes</taxon>
        <taxon>Micrococcales</taxon>
        <taxon>Microbacteriaceae</taxon>
        <taxon>Microbacterium</taxon>
    </lineage>
</organism>
<protein>
    <submittedName>
        <fullName evidence="3">Uncharacterized protein</fullName>
    </submittedName>
</protein>
<keyword evidence="2" id="KW-0812">Transmembrane</keyword>
<dbReference type="Proteomes" id="UP000549113">
    <property type="component" value="Unassembled WGS sequence"/>
</dbReference>
<dbReference type="AlphaFoldDB" id="A0AA40VN19"/>
<feature type="region of interest" description="Disordered" evidence="1">
    <location>
        <begin position="1"/>
        <end position="25"/>
    </location>
</feature>
<comment type="caution">
    <text evidence="3">The sequence shown here is derived from an EMBL/GenBank/DDBJ whole genome shotgun (WGS) entry which is preliminary data.</text>
</comment>
<dbReference type="EMBL" id="JACIFH010000001">
    <property type="protein sequence ID" value="MBB4140432.1"/>
    <property type="molecule type" value="Genomic_DNA"/>
</dbReference>
<name>A0AA40VN19_9MICO</name>
<reference evidence="3 4" key="1">
    <citation type="submission" date="2020-08" db="EMBL/GenBank/DDBJ databases">
        <title>Sequencing the genomes of 1000 actinobacteria strains.</title>
        <authorList>
            <person name="Klenk H.-P."/>
        </authorList>
    </citation>
    <scope>NUCLEOTIDE SEQUENCE [LARGE SCALE GENOMIC DNA]</scope>
    <source>
        <strain evidence="3 4">DSM 19600</strain>
    </source>
</reference>